<evidence type="ECO:0000256" key="5">
    <source>
        <dbReference type="SAM" id="Phobius"/>
    </source>
</evidence>
<dbReference type="AlphaFoldDB" id="A0A8H6JBN5"/>
<evidence type="ECO:0000313" key="7">
    <source>
        <dbReference type="Proteomes" id="UP000654918"/>
    </source>
</evidence>
<sequence length="213" mass="24028">MFVVLTLLYFGQLYRYRAFRLPLLQSEVFVTIGGSVIQAINLILVPLALSAASIYMILGRVIRTLRDDLPVLWVTKIFVTGDVVSLTLPASGDGIQAAGILRLYDIGERIMTMELFVQIFVFGFFSPLPFYSIDESSDNRCVFKVVRYIPGNHGCLIFHKVFPFILDTLLIAVVLAISRVWYVNDLEESNSAKDRDTVESNNDTCVLEKFPMT</sequence>
<keyword evidence="4 5" id="KW-0472">Membrane</keyword>
<gene>
    <name evidence="6" type="ORF">CPLU01_15400</name>
</gene>
<comment type="subcellular location">
    <subcellularLocation>
        <location evidence="1">Membrane</location>
        <topology evidence="1">Multi-pass membrane protein</topology>
    </subcellularLocation>
</comment>
<evidence type="ECO:0000313" key="6">
    <source>
        <dbReference type="EMBL" id="KAF6810007.1"/>
    </source>
</evidence>
<comment type="caution">
    <text evidence="6">The sequence shown here is derived from an EMBL/GenBank/DDBJ whole genome shotgun (WGS) entry which is preliminary data.</text>
</comment>
<evidence type="ECO:0000256" key="3">
    <source>
        <dbReference type="ARBA" id="ARBA00022989"/>
    </source>
</evidence>
<dbReference type="PANTHER" id="PTHR31465">
    <property type="entry name" value="PROTEIN RTA1-RELATED"/>
    <property type="match status" value="1"/>
</dbReference>
<dbReference type="InterPro" id="IPR007568">
    <property type="entry name" value="RTA1"/>
</dbReference>
<keyword evidence="7" id="KW-1185">Reference proteome</keyword>
<dbReference type="PANTHER" id="PTHR31465:SF1">
    <property type="entry name" value="PROTEIN RTA1-RELATED"/>
    <property type="match status" value="1"/>
</dbReference>
<feature type="transmembrane region" description="Helical" evidence="5">
    <location>
        <begin position="161"/>
        <end position="182"/>
    </location>
</feature>
<protein>
    <submittedName>
        <fullName evidence="6">Uncharacterized protein</fullName>
    </submittedName>
</protein>
<organism evidence="6 7">
    <name type="scientific">Colletotrichum plurivorum</name>
    <dbReference type="NCBI Taxonomy" id="2175906"/>
    <lineage>
        <taxon>Eukaryota</taxon>
        <taxon>Fungi</taxon>
        <taxon>Dikarya</taxon>
        <taxon>Ascomycota</taxon>
        <taxon>Pezizomycotina</taxon>
        <taxon>Sordariomycetes</taxon>
        <taxon>Hypocreomycetidae</taxon>
        <taxon>Glomerellales</taxon>
        <taxon>Glomerellaceae</taxon>
        <taxon>Colletotrichum</taxon>
        <taxon>Colletotrichum orchidearum species complex</taxon>
    </lineage>
</organism>
<accession>A0A8H6JBN5</accession>
<dbReference type="GO" id="GO:0016020">
    <property type="term" value="C:membrane"/>
    <property type="evidence" value="ECO:0007669"/>
    <property type="project" value="UniProtKB-SubCell"/>
</dbReference>
<feature type="transmembrane region" description="Helical" evidence="5">
    <location>
        <begin position="115"/>
        <end position="133"/>
    </location>
</feature>
<dbReference type="Pfam" id="PF04479">
    <property type="entry name" value="RTA1"/>
    <property type="match status" value="1"/>
</dbReference>
<keyword evidence="2 5" id="KW-0812">Transmembrane</keyword>
<evidence type="ECO:0000256" key="1">
    <source>
        <dbReference type="ARBA" id="ARBA00004141"/>
    </source>
</evidence>
<dbReference type="EMBL" id="WIGO01000514">
    <property type="protein sequence ID" value="KAF6810007.1"/>
    <property type="molecule type" value="Genomic_DNA"/>
</dbReference>
<dbReference type="Proteomes" id="UP000654918">
    <property type="component" value="Unassembled WGS sequence"/>
</dbReference>
<reference evidence="6" key="1">
    <citation type="journal article" date="2020" name="Phytopathology">
        <title>Genome Sequence Resources of Colletotrichum truncatum, C. plurivorum, C. musicola, and C. sojae: Four Species Pathogenic to Soybean (Glycine max).</title>
        <authorList>
            <person name="Rogerio F."/>
            <person name="Boufleur T.R."/>
            <person name="Ciampi-Guillardi M."/>
            <person name="Sukno S.A."/>
            <person name="Thon M.R."/>
            <person name="Massola Junior N.S."/>
            <person name="Baroncelli R."/>
        </authorList>
    </citation>
    <scope>NUCLEOTIDE SEQUENCE</scope>
    <source>
        <strain evidence="6">LFN00145</strain>
    </source>
</reference>
<evidence type="ECO:0000256" key="2">
    <source>
        <dbReference type="ARBA" id="ARBA00022692"/>
    </source>
</evidence>
<keyword evidence="3 5" id="KW-1133">Transmembrane helix</keyword>
<name>A0A8H6JBN5_9PEZI</name>
<evidence type="ECO:0000256" key="4">
    <source>
        <dbReference type="ARBA" id="ARBA00023136"/>
    </source>
</evidence>
<feature type="transmembrane region" description="Helical" evidence="5">
    <location>
        <begin position="39"/>
        <end position="58"/>
    </location>
</feature>
<proteinExistence type="predicted"/>